<accession>A0A1B1RYH8</accession>
<evidence type="ECO:0000259" key="10">
    <source>
        <dbReference type="PROSITE" id="PS50893"/>
    </source>
</evidence>
<dbReference type="FunFam" id="3.40.50.300:FF:000287">
    <property type="entry name" value="Multidrug ABC transporter ATP-binding protein"/>
    <property type="match status" value="1"/>
</dbReference>
<feature type="transmembrane region" description="Helical" evidence="9">
    <location>
        <begin position="59"/>
        <end position="79"/>
    </location>
</feature>
<dbReference type="InterPro" id="IPR039421">
    <property type="entry name" value="Type_1_exporter"/>
</dbReference>
<dbReference type="InterPro" id="IPR003593">
    <property type="entry name" value="AAA+_ATPase"/>
</dbReference>
<dbReference type="GO" id="GO:0015421">
    <property type="term" value="F:ABC-type oligopeptide transporter activity"/>
    <property type="evidence" value="ECO:0007669"/>
    <property type="project" value="TreeGrafter"/>
</dbReference>
<dbReference type="SUPFAM" id="SSF90123">
    <property type="entry name" value="ABC transporter transmembrane region"/>
    <property type="match status" value="1"/>
</dbReference>
<evidence type="ECO:0000256" key="8">
    <source>
        <dbReference type="SAM" id="Coils"/>
    </source>
</evidence>
<evidence type="ECO:0000256" key="1">
    <source>
        <dbReference type="ARBA" id="ARBA00004651"/>
    </source>
</evidence>
<dbReference type="GO" id="GO:0005886">
    <property type="term" value="C:plasma membrane"/>
    <property type="evidence" value="ECO:0007669"/>
    <property type="project" value="UniProtKB-SubCell"/>
</dbReference>
<evidence type="ECO:0000256" key="6">
    <source>
        <dbReference type="ARBA" id="ARBA00022989"/>
    </source>
</evidence>
<keyword evidence="6 9" id="KW-1133">Transmembrane helix</keyword>
<dbReference type="KEGG" id="pll:I858_002785"/>
<dbReference type="InterPro" id="IPR027417">
    <property type="entry name" value="P-loop_NTPase"/>
</dbReference>
<dbReference type="InterPro" id="IPR011527">
    <property type="entry name" value="ABC1_TM_dom"/>
</dbReference>
<keyword evidence="4" id="KW-0547">Nucleotide-binding</keyword>
<evidence type="ECO:0000256" key="4">
    <source>
        <dbReference type="ARBA" id="ARBA00022741"/>
    </source>
</evidence>
<gene>
    <name evidence="12" type="ORF">I858_002785</name>
</gene>
<dbReference type="SUPFAM" id="SSF52540">
    <property type="entry name" value="P-loop containing nucleoside triphosphate hydrolases"/>
    <property type="match status" value="1"/>
</dbReference>
<dbReference type="PANTHER" id="PTHR43394">
    <property type="entry name" value="ATP-DEPENDENT PERMEASE MDL1, MITOCHONDRIAL"/>
    <property type="match status" value="1"/>
</dbReference>
<protein>
    <submittedName>
        <fullName evidence="12">ABC transporter ATP-binding protein</fullName>
    </submittedName>
</protein>
<dbReference type="GO" id="GO:0016887">
    <property type="term" value="F:ATP hydrolysis activity"/>
    <property type="evidence" value="ECO:0007669"/>
    <property type="project" value="InterPro"/>
</dbReference>
<dbReference type="InterPro" id="IPR003439">
    <property type="entry name" value="ABC_transporter-like_ATP-bd"/>
</dbReference>
<evidence type="ECO:0000256" key="2">
    <source>
        <dbReference type="ARBA" id="ARBA00022448"/>
    </source>
</evidence>
<dbReference type="GO" id="GO:0005524">
    <property type="term" value="F:ATP binding"/>
    <property type="evidence" value="ECO:0007669"/>
    <property type="project" value="UniProtKB-KW"/>
</dbReference>
<evidence type="ECO:0000259" key="11">
    <source>
        <dbReference type="PROSITE" id="PS50929"/>
    </source>
</evidence>
<evidence type="ECO:0000256" key="3">
    <source>
        <dbReference type="ARBA" id="ARBA00022692"/>
    </source>
</evidence>
<feature type="transmembrane region" description="Helical" evidence="9">
    <location>
        <begin position="272"/>
        <end position="290"/>
    </location>
</feature>
<evidence type="ECO:0000256" key="7">
    <source>
        <dbReference type="ARBA" id="ARBA00023136"/>
    </source>
</evidence>
<dbReference type="SMART" id="SM00382">
    <property type="entry name" value="AAA"/>
    <property type="match status" value="1"/>
</dbReference>
<keyword evidence="2" id="KW-0813">Transport</keyword>
<dbReference type="Pfam" id="PF00005">
    <property type="entry name" value="ABC_tran"/>
    <property type="match status" value="1"/>
</dbReference>
<reference evidence="12" key="1">
    <citation type="submission" date="2016-10" db="EMBL/GenBank/DDBJ databases">
        <authorList>
            <person name="See-Too W.S."/>
        </authorList>
    </citation>
    <scope>NUCLEOTIDE SEQUENCE</scope>
    <source>
        <strain evidence="12">L10.15</strain>
    </source>
</reference>
<feature type="transmembrane region" description="Helical" evidence="9">
    <location>
        <begin position="162"/>
        <end position="180"/>
    </location>
</feature>
<keyword evidence="5 12" id="KW-0067">ATP-binding</keyword>
<dbReference type="CDD" id="cd03254">
    <property type="entry name" value="ABCC_Glucan_exporter_like"/>
    <property type="match status" value="1"/>
</dbReference>
<keyword evidence="13" id="KW-1185">Reference proteome</keyword>
<feature type="domain" description="ABC transmembrane type-1" evidence="11">
    <location>
        <begin position="19"/>
        <end position="308"/>
    </location>
</feature>
<name>A0A1B1RYH8_9BACL</name>
<dbReference type="PROSITE" id="PS50929">
    <property type="entry name" value="ABC_TM1F"/>
    <property type="match status" value="1"/>
</dbReference>
<dbReference type="AlphaFoldDB" id="A0A1B1RYH8"/>
<dbReference type="Proteomes" id="UP000053354">
    <property type="component" value="Chromosome"/>
</dbReference>
<evidence type="ECO:0000256" key="5">
    <source>
        <dbReference type="ARBA" id="ARBA00022840"/>
    </source>
</evidence>
<evidence type="ECO:0000256" key="9">
    <source>
        <dbReference type="SAM" id="Phobius"/>
    </source>
</evidence>
<comment type="subcellular location">
    <subcellularLocation>
        <location evidence="1">Cell membrane</location>
        <topology evidence="1">Multi-pass membrane protein</topology>
    </subcellularLocation>
</comment>
<proteinExistence type="predicted"/>
<dbReference type="PANTHER" id="PTHR43394:SF1">
    <property type="entry name" value="ATP-BINDING CASSETTE SUB-FAMILY B MEMBER 10, MITOCHONDRIAL"/>
    <property type="match status" value="1"/>
</dbReference>
<dbReference type="Gene3D" id="1.20.1560.10">
    <property type="entry name" value="ABC transporter type 1, transmembrane domain"/>
    <property type="match status" value="1"/>
</dbReference>
<organism evidence="12 13">
    <name type="scientific">Planococcus versutus</name>
    <dbReference type="NCBI Taxonomy" id="1302659"/>
    <lineage>
        <taxon>Bacteria</taxon>
        <taxon>Bacillati</taxon>
        <taxon>Bacillota</taxon>
        <taxon>Bacilli</taxon>
        <taxon>Bacillales</taxon>
        <taxon>Caryophanaceae</taxon>
        <taxon>Planococcus</taxon>
    </lineage>
</organism>
<feature type="coiled-coil region" evidence="8">
    <location>
        <begin position="211"/>
        <end position="238"/>
    </location>
</feature>
<dbReference type="PROSITE" id="PS00211">
    <property type="entry name" value="ABC_TRANSPORTER_1"/>
    <property type="match status" value="1"/>
</dbReference>
<dbReference type="Gene3D" id="3.40.50.300">
    <property type="entry name" value="P-loop containing nucleotide triphosphate hydrolases"/>
    <property type="match status" value="1"/>
</dbReference>
<dbReference type="InterPro" id="IPR036640">
    <property type="entry name" value="ABC1_TM_sf"/>
</dbReference>
<keyword evidence="8" id="KW-0175">Coiled coil</keyword>
<evidence type="ECO:0000313" key="12">
    <source>
        <dbReference type="EMBL" id="ANU25980.1"/>
    </source>
</evidence>
<evidence type="ECO:0000313" key="13">
    <source>
        <dbReference type="Proteomes" id="UP000053354"/>
    </source>
</evidence>
<dbReference type="CDD" id="cd18544">
    <property type="entry name" value="ABC_6TM_TmrA_like"/>
    <property type="match status" value="1"/>
</dbReference>
<dbReference type="InterPro" id="IPR017871">
    <property type="entry name" value="ABC_transporter-like_CS"/>
</dbReference>
<dbReference type="EMBL" id="CP016540">
    <property type="protein sequence ID" value="ANU25980.1"/>
    <property type="molecule type" value="Genomic_DNA"/>
</dbReference>
<dbReference type="Pfam" id="PF00664">
    <property type="entry name" value="ABC_membrane"/>
    <property type="match status" value="1"/>
</dbReference>
<feature type="domain" description="ABC transporter" evidence="10">
    <location>
        <begin position="339"/>
        <end position="573"/>
    </location>
</feature>
<sequence length="584" mass="65743">MGTGKRLVQYALNFKAVLITGLSMLAIAVAADLAAPLIAKEIIDNHIAVSGGAVDFEPIAYLLILFFVLAIITAFFRYWQSILLQRGANRIIRKMRNDVYEHTQTLPIRYFDNLPAGKVVARITNDTEAIRDLFVTVLAQFATSFMYMAGIYIALFYLDWKMAAMTLVLVPLLYVWMLVYRKYAARYNHVVREKVSEMNAMINESIQGMTIIQAFRRERKMKEEFEELNDEHYDYQKKLLILEGAASYNLVGVLRSMTFILFVWYFGTGSMSGDTAITVGVLYAFIDYIIRLFNPISGIVNQFGRLEQSLVAAERVFQMLDQPGEAVVDKKVPRYQGDVHFDKVWFAYSENDYVLKDISFQAKQGETVALVGHTGSGKSSIMNLLFRFYDVSKGTITIDGVNILDMPRQSTREHMGIVLQDPYLFSGTIESNVTMGDKRITREMVIAALAAVGGERVLNHLPKGIDEPVVEKGSTLSSGQRQLVSFARALAFDPAILILDEATSNIDTETEEIIQHAMNVLKKGRTTFIIAHRLSTIKNADRILVLEKGEIAEAGCHEELMKLGGIYYQMYKIQSGMSQTQTIG</sequence>
<feature type="transmembrane region" description="Helical" evidence="9">
    <location>
        <begin position="133"/>
        <end position="156"/>
    </location>
</feature>
<dbReference type="OrthoDB" id="9770415at2"/>
<feature type="transmembrane region" description="Helical" evidence="9">
    <location>
        <begin position="12"/>
        <end position="39"/>
    </location>
</feature>
<keyword evidence="3 9" id="KW-0812">Transmembrane</keyword>
<keyword evidence="7 9" id="KW-0472">Membrane</keyword>
<dbReference type="RefSeq" id="WP_049694260.1">
    <property type="nucleotide sequence ID" value="NZ_CP016540.2"/>
</dbReference>
<dbReference type="STRING" id="1302659.I858_002785"/>
<dbReference type="PROSITE" id="PS50893">
    <property type="entry name" value="ABC_TRANSPORTER_2"/>
    <property type="match status" value="1"/>
</dbReference>